<gene>
    <name evidence="2" type="ORF">CEXT_363171</name>
</gene>
<keyword evidence="3" id="KW-1185">Reference proteome</keyword>
<evidence type="ECO:0000313" key="3">
    <source>
        <dbReference type="Proteomes" id="UP001054945"/>
    </source>
</evidence>
<feature type="compositionally biased region" description="Basic residues" evidence="1">
    <location>
        <begin position="35"/>
        <end position="48"/>
    </location>
</feature>
<comment type="caution">
    <text evidence="2">The sequence shown here is derived from an EMBL/GenBank/DDBJ whole genome shotgun (WGS) entry which is preliminary data.</text>
</comment>
<accession>A0AAV4QZ50</accession>
<sequence>MRIIYADKNKLYGHKQPTIKPTIDLPRRPTDLFAKKRQKSGTKHQQRSKHVEEKGNQNEPTAYVRASNVMDVVCATNAIDTNSPQLNQRSSSTKAQRFVCKNIGKNWGLNTNNKASMWKRRGHQNEATAYVRASKVMDVVCGTSSMVTNSPQLNQRRHTDLFAKREAKNRGLNTNKAERATAYVRASKVMDVVCAAPTQSSVYDARAPFESTRPPLSSWGEGEGGERQVRMEPWNMLFHSSFFCF</sequence>
<protein>
    <submittedName>
        <fullName evidence="2">Uncharacterized protein</fullName>
    </submittedName>
</protein>
<name>A0AAV4QZ50_CAEEX</name>
<evidence type="ECO:0000313" key="2">
    <source>
        <dbReference type="EMBL" id="GIY14512.1"/>
    </source>
</evidence>
<dbReference type="Proteomes" id="UP001054945">
    <property type="component" value="Unassembled WGS sequence"/>
</dbReference>
<organism evidence="2 3">
    <name type="scientific">Caerostris extrusa</name>
    <name type="common">Bark spider</name>
    <name type="synonym">Caerostris bankana</name>
    <dbReference type="NCBI Taxonomy" id="172846"/>
    <lineage>
        <taxon>Eukaryota</taxon>
        <taxon>Metazoa</taxon>
        <taxon>Ecdysozoa</taxon>
        <taxon>Arthropoda</taxon>
        <taxon>Chelicerata</taxon>
        <taxon>Arachnida</taxon>
        <taxon>Araneae</taxon>
        <taxon>Araneomorphae</taxon>
        <taxon>Entelegynae</taxon>
        <taxon>Araneoidea</taxon>
        <taxon>Araneidae</taxon>
        <taxon>Caerostris</taxon>
    </lineage>
</organism>
<dbReference type="EMBL" id="BPLR01007096">
    <property type="protein sequence ID" value="GIY14512.1"/>
    <property type="molecule type" value="Genomic_DNA"/>
</dbReference>
<dbReference type="AlphaFoldDB" id="A0AAV4QZ50"/>
<evidence type="ECO:0000256" key="1">
    <source>
        <dbReference type="SAM" id="MobiDB-lite"/>
    </source>
</evidence>
<reference evidence="2 3" key="1">
    <citation type="submission" date="2021-06" db="EMBL/GenBank/DDBJ databases">
        <title>Caerostris extrusa draft genome.</title>
        <authorList>
            <person name="Kono N."/>
            <person name="Arakawa K."/>
        </authorList>
    </citation>
    <scope>NUCLEOTIDE SEQUENCE [LARGE SCALE GENOMIC DNA]</scope>
</reference>
<feature type="region of interest" description="Disordered" evidence="1">
    <location>
        <begin position="34"/>
        <end position="61"/>
    </location>
</feature>
<proteinExistence type="predicted"/>